<dbReference type="InterPro" id="IPR041413">
    <property type="entry name" value="MLTR_LBD"/>
</dbReference>
<dbReference type="InterPro" id="IPR010982">
    <property type="entry name" value="Lambda_DNA-bd_dom_sf"/>
</dbReference>
<evidence type="ECO:0000259" key="1">
    <source>
        <dbReference type="PROSITE" id="PS50943"/>
    </source>
</evidence>
<dbReference type="Proteomes" id="UP000251891">
    <property type="component" value="Unassembled WGS sequence"/>
</dbReference>
<dbReference type="RefSeq" id="WP_111871742.1">
    <property type="nucleotide sequence ID" value="NZ_QLYX01000020.1"/>
</dbReference>
<dbReference type="SUPFAM" id="SSF47413">
    <property type="entry name" value="lambda repressor-like DNA-binding domains"/>
    <property type="match status" value="1"/>
</dbReference>
<sequence>MIERRRLAEFIRARREALTPEDVGMPRGPRRRTSGLRREEVAVLSGVSSDYYSKIEQYGGPVPSEQILAALARGLQLTLDERDHLFRLAGYAVPARVARRDHVNAGLMRVLARLQDTPAQVVTQLGETLVQTPLAVALLGDETAHVGRRRSRIYRWFTDPRERERTPAEDHRHHSEMIVGHLVAASANEALREPVAELVQGLSRESEEFARLWERQPVPTQYCEMKRILHRDVGAIDVYGQTLFDPDQFQALMIFTAAPGTDSHDKLRLLSVLGTQRLTLS</sequence>
<dbReference type="Pfam" id="PF13560">
    <property type="entry name" value="HTH_31"/>
    <property type="match status" value="1"/>
</dbReference>
<dbReference type="Pfam" id="PF17765">
    <property type="entry name" value="MLTR_LBD"/>
    <property type="match status" value="1"/>
</dbReference>
<evidence type="ECO:0000313" key="2">
    <source>
        <dbReference type="EMBL" id="RAY11286.1"/>
    </source>
</evidence>
<feature type="domain" description="HTH cro/C1-type" evidence="1">
    <location>
        <begin position="35"/>
        <end position="82"/>
    </location>
</feature>
<dbReference type="EMBL" id="QLYX01000020">
    <property type="protein sequence ID" value="RAY11286.1"/>
    <property type="molecule type" value="Genomic_DNA"/>
</dbReference>
<dbReference type="PANTHER" id="PTHR35010">
    <property type="entry name" value="BLL4672 PROTEIN-RELATED"/>
    <property type="match status" value="1"/>
</dbReference>
<dbReference type="InterPro" id="IPR001387">
    <property type="entry name" value="Cro/C1-type_HTH"/>
</dbReference>
<dbReference type="PROSITE" id="PS50943">
    <property type="entry name" value="HTH_CROC1"/>
    <property type="match status" value="1"/>
</dbReference>
<keyword evidence="3" id="KW-1185">Reference proteome</keyword>
<dbReference type="SMART" id="SM00530">
    <property type="entry name" value="HTH_XRE"/>
    <property type="match status" value="1"/>
</dbReference>
<protein>
    <submittedName>
        <fullName evidence="2">Transcriptional regulator</fullName>
    </submittedName>
</protein>
<dbReference type="Gene3D" id="1.10.260.40">
    <property type="entry name" value="lambda repressor-like DNA-binding domains"/>
    <property type="match status" value="1"/>
</dbReference>
<dbReference type="PANTHER" id="PTHR35010:SF2">
    <property type="entry name" value="BLL4672 PROTEIN"/>
    <property type="match status" value="1"/>
</dbReference>
<reference evidence="2 3" key="1">
    <citation type="submission" date="2018-06" db="EMBL/GenBank/DDBJ databases">
        <title>Actinomadura craniellae sp. nov. isolated from marine sponge Craniella sp.</title>
        <authorList>
            <person name="Li L."/>
            <person name="Xu Q.H."/>
            <person name="Lin H.W."/>
            <person name="Lu Y.H."/>
        </authorList>
    </citation>
    <scope>NUCLEOTIDE SEQUENCE [LARGE SCALE GENOMIC DNA]</scope>
    <source>
        <strain evidence="2 3">LHW63021</strain>
    </source>
</reference>
<dbReference type="OrthoDB" id="4336585at2"/>
<name>A0A365GWU8_9ACTN</name>
<dbReference type="CDD" id="cd00093">
    <property type="entry name" value="HTH_XRE"/>
    <property type="match status" value="1"/>
</dbReference>
<organism evidence="2 3">
    <name type="scientific">Actinomadura craniellae</name>
    <dbReference type="NCBI Taxonomy" id="2231787"/>
    <lineage>
        <taxon>Bacteria</taxon>
        <taxon>Bacillati</taxon>
        <taxon>Actinomycetota</taxon>
        <taxon>Actinomycetes</taxon>
        <taxon>Streptosporangiales</taxon>
        <taxon>Thermomonosporaceae</taxon>
        <taxon>Actinomadura</taxon>
    </lineage>
</organism>
<evidence type="ECO:0000313" key="3">
    <source>
        <dbReference type="Proteomes" id="UP000251891"/>
    </source>
</evidence>
<proteinExistence type="predicted"/>
<accession>A0A365GWU8</accession>
<comment type="caution">
    <text evidence="2">The sequence shown here is derived from an EMBL/GenBank/DDBJ whole genome shotgun (WGS) entry which is preliminary data.</text>
</comment>
<dbReference type="Gene3D" id="3.30.450.180">
    <property type="match status" value="1"/>
</dbReference>
<dbReference type="GO" id="GO:0003677">
    <property type="term" value="F:DNA binding"/>
    <property type="evidence" value="ECO:0007669"/>
    <property type="project" value="InterPro"/>
</dbReference>
<dbReference type="AlphaFoldDB" id="A0A365GWU8"/>
<gene>
    <name evidence="2" type="ORF">DPM19_31560</name>
</gene>